<gene>
    <name evidence="1" type="ORF">GCM10023184_30460</name>
</gene>
<comment type="caution">
    <text evidence="1">The sequence shown here is derived from an EMBL/GenBank/DDBJ whole genome shotgun (WGS) entry which is preliminary data.</text>
</comment>
<dbReference type="RefSeq" id="WP_345256610.1">
    <property type="nucleotide sequence ID" value="NZ_BAABGY010000008.1"/>
</dbReference>
<dbReference type="EMBL" id="BAABGY010000008">
    <property type="protein sequence ID" value="GAA4335568.1"/>
    <property type="molecule type" value="Genomic_DNA"/>
</dbReference>
<organism evidence="1 2">
    <name type="scientific">Flaviaesturariibacter amylovorans</name>
    <dbReference type="NCBI Taxonomy" id="1084520"/>
    <lineage>
        <taxon>Bacteria</taxon>
        <taxon>Pseudomonadati</taxon>
        <taxon>Bacteroidota</taxon>
        <taxon>Chitinophagia</taxon>
        <taxon>Chitinophagales</taxon>
        <taxon>Chitinophagaceae</taxon>
        <taxon>Flaviaestuariibacter</taxon>
    </lineage>
</organism>
<protein>
    <submittedName>
        <fullName evidence="1">Uncharacterized protein</fullName>
    </submittedName>
</protein>
<sequence>MSDKFAGLDLETLKASLEDKKEQLERESASPLARDLYRDLKALQYEISMRNARIGTLSESDSRRASA</sequence>
<dbReference type="Proteomes" id="UP001501725">
    <property type="component" value="Unassembled WGS sequence"/>
</dbReference>
<reference evidence="2" key="1">
    <citation type="journal article" date="2019" name="Int. J. Syst. Evol. Microbiol.">
        <title>The Global Catalogue of Microorganisms (GCM) 10K type strain sequencing project: providing services to taxonomists for standard genome sequencing and annotation.</title>
        <authorList>
            <consortium name="The Broad Institute Genomics Platform"/>
            <consortium name="The Broad Institute Genome Sequencing Center for Infectious Disease"/>
            <person name="Wu L."/>
            <person name="Ma J."/>
        </authorList>
    </citation>
    <scope>NUCLEOTIDE SEQUENCE [LARGE SCALE GENOMIC DNA]</scope>
    <source>
        <strain evidence="2">JCM 17919</strain>
    </source>
</reference>
<proteinExistence type="predicted"/>
<accession>A0ABP8H8F1</accession>
<evidence type="ECO:0000313" key="1">
    <source>
        <dbReference type="EMBL" id="GAA4335568.1"/>
    </source>
</evidence>
<evidence type="ECO:0000313" key="2">
    <source>
        <dbReference type="Proteomes" id="UP001501725"/>
    </source>
</evidence>
<name>A0ABP8H8F1_9BACT</name>
<keyword evidence="2" id="KW-1185">Reference proteome</keyword>